<organism evidence="6 7">
    <name type="scientific">Gimesia maris</name>
    <dbReference type="NCBI Taxonomy" id="122"/>
    <lineage>
        <taxon>Bacteria</taxon>
        <taxon>Pseudomonadati</taxon>
        <taxon>Planctomycetota</taxon>
        <taxon>Planctomycetia</taxon>
        <taxon>Planctomycetales</taxon>
        <taxon>Planctomycetaceae</taxon>
        <taxon>Gimesia</taxon>
    </lineage>
</organism>
<dbReference type="Pfam" id="PF00005">
    <property type="entry name" value="ABC_tran"/>
    <property type="match status" value="1"/>
</dbReference>
<evidence type="ECO:0000256" key="2">
    <source>
        <dbReference type="ARBA" id="ARBA00022741"/>
    </source>
</evidence>
<dbReference type="GO" id="GO:0005886">
    <property type="term" value="C:plasma membrane"/>
    <property type="evidence" value="ECO:0007669"/>
    <property type="project" value="TreeGrafter"/>
</dbReference>
<evidence type="ECO:0000313" key="7">
    <source>
        <dbReference type="Proteomes" id="UP000263642"/>
    </source>
</evidence>
<evidence type="ECO:0000313" key="6">
    <source>
        <dbReference type="EMBL" id="HCO26786.1"/>
    </source>
</evidence>
<accession>A0A3D3RDV0</accession>
<dbReference type="InterPro" id="IPR017911">
    <property type="entry name" value="MacB-like_ATP-bd"/>
</dbReference>
<keyword evidence="1" id="KW-0813">Transport</keyword>
<feature type="domain" description="ABC transporter" evidence="5">
    <location>
        <begin position="4"/>
        <end position="243"/>
    </location>
</feature>
<keyword evidence="3 6" id="KW-0067">ATP-binding</keyword>
<dbReference type="GO" id="GO:0016887">
    <property type="term" value="F:ATP hydrolysis activity"/>
    <property type="evidence" value="ECO:0007669"/>
    <property type="project" value="InterPro"/>
</dbReference>
<evidence type="ECO:0000259" key="5">
    <source>
        <dbReference type="PROSITE" id="PS50893"/>
    </source>
</evidence>
<dbReference type="SUPFAM" id="SSF52540">
    <property type="entry name" value="P-loop containing nucleoside triphosphate hydrolases"/>
    <property type="match status" value="1"/>
</dbReference>
<dbReference type="Gene3D" id="3.40.50.300">
    <property type="entry name" value="P-loop containing nucleotide triphosphate hydrolases"/>
    <property type="match status" value="1"/>
</dbReference>
<reference evidence="6 7" key="1">
    <citation type="journal article" date="2018" name="Nat. Biotechnol.">
        <title>A standardized bacterial taxonomy based on genome phylogeny substantially revises the tree of life.</title>
        <authorList>
            <person name="Parks D.H."/>
            <person name="Chuvochina M."/>
            <person name="Waite D.W."/>
            <person name="Rinke C."/>
            <person name="Skarshewski A."/>
            <person name="Chaumeil P.A."/>
            <person name="Hugenholtz P."/>
        </authorList>
    </citation>
    <scope>NUCLEOTIDE SEQUENCE [LARGE SCALE GENOMIC DNA]</scope>
    <source>
        <strain evidence="6">UBA9375</strain>
    </source>
</reference>
<dbReference type="AlphaFoldDB" id="A0A3D3RDV0"/>
<dbReference type="InterPro" id="IPR003593">
    <property type="entry name" value="AAA+_ATPase"/>
</dbReference>
<evidence type="ECO:0000256" key="1">
    <source>
        <dbReference type="ARBA" id="ARBA00022448"/>
    </source>
</evidence>
<comment type="similarity">
    <text evidence="4">Belongs to the ABC transporter superfamily. Macrolide exporter (TC 3.A.1.122) family.</text>
</comment>
<dbReference type="GO" id="GO:0098796">
    <property type="term" value="C:membrane protein complex"/>
    <property type="evidence" value="ECO:0007669"/>
    <property type="project" value="UniProtKB-ARBA"/>
</dbReference>
<proteinExistence type="inferred from homology"/>
<evidence type="ECO:0000256" key="3">
    <source>
        <dbReference type="ARBA" id="ARBA00022840"/>
    </source>
</evidence>
<dbReference type="PROSITE" id="PS50893">
    <property type="entry name" value="ABC_TRANSPORTER_2"/>
    <property type="match status" value="1"/>
</dbReference>
<name>A0A3D3RDV0_9PLAN</name>
<comment type="caution">
    <text evidence="6">The sequence shown here is derived from an EMBL/GenBank/DDBJ whole genome shotgun (WGS) entry which is preliminary data.</text>
</comment>
<dbReference type="InterPro" id="IPR027417">
    <property type="entry name" value="P-loop_NTPase"/>
</dbReference>
<dbReference type="FunFam" id="3.40.50.300:FF:000032">
    <property type="entry name" value="Export ABC transporter ATP-binding protein"/>
    <property type="match status" value="1"/>
</dbReference>
<dbReference type="PANTHER" id="PTHR24220">
    <property type="entry name" value="IMPORT ATP-BINDING PROTEIN"/>
    <property type="match status" value="1"/>
</dbReference>
<sequence>MSLVVIRNLTKQYHKGGESITPLDQVSLNIEQGEFLSLMGASGTGKSTLLNLIASIDHPDSGSIHVDGVEITKLSRSKLARWRAANLGYIFQTHNLVPVLTAYENVELALLLLPMSRVERRKRVEVALQAVDLLDRADHYPRQMSGGQEQRVGIARAIVKHPKIVVADEPTGDLDPETSDQILSLLKRLNRELDITMLMVTHDAEAAGIADRRFYLDHGKLILRQSPEHAELTNTAATAGEAP</sequence>
<dbReference type="InterPro" id="IPR015854">
    <property type="entry name" value="ABC_transpr_LolD-like"/>
</dbReference>
<evidence type="ECO:0000256" key="4">
    <source>
        <dbReference type="ARBA" id="ARBA00038388"/>
    </source>
</evidence>
<dbReference type="Proteomes" id="UP000263642">
    <property type="component" value="Unassembled WGS sequence"/>
</dbReference>
<protein>
    <submittedName>
        <fullName evidence="6">ABC transporter ATP-binding protein</fullName>
    </submittedName>
</protein>
<dbReference type="GO" id="GO:0005524">
    <property type="term" value="F:ATP binding"/>
    <property type="evidence" value="ECO:0007669"/>
    <property type="project" value="UniProtKB-KW"/>
</dbReference>
<dbReference type="GO" id="GO:0022857">
    <property type="term" value="F:transmembrane transporter activity"/>
    <property type="evidence" value="ECO:0007669"/>
    <property type="project" value="TreeGrafter"/>
</dbReference>
<gene>
    <name evidence="6" type="ORF">DIT97_28635</name>
</gene>
<dbReference type="CDD" id="cd03255">
    <property type="entry name" value="ABC_MJ0796_LolCDE_FtsE"/>
    <property type="match status" value="1"/>
</dbReference>
<dbReference type="SMART" id="SM00382">
    <property type="entry name" value="AAA"/>
    <property type="match status" value="1"/>
</dbReference>
<dbReference type="EMBL" id="DQAY01000177">
    <property type="protein sequence ID" value="HCO26786.1"/>
    <property type="molecule type" value="Genomic_DNA"/>
</dbReference>
<dbReference type="PANTHER" id="PTHR24220:SF452">
    <property type="entry name" value="ABC TRANSPORTER ATP-BINDING PROTEIN"/>
    <property type="match status" value="1"/>
</dbReference>
<dbReference type="InterPro" id="IPR003439">
    <property type="entry name" value="ABC_transporter-like_ATP-bd"/>
</dbReference>
<keyword evidence="2" id="KW-0547">Nucleotide-binding</keyword>